<comment type="caution">
    <text evidence="2">The sequence shown here is derived from an EMBL/GenBank/DDBJ whole genome shotgun (WGS) entry which is preliminary data.</text>
</comment>
<evidence type="ECO:0000256" key="1">
    <source>
        <dbReference type="SAM" id="MobiDB-lite"/>
    </source>
</evidence>
<dbReference type="AlphaFoldDB" id="A0A4V3D1H9"/>
<name>A0A4V3D1H9_9SPHI</name>
<protein>
    <submittedName>
        <fullName evidence="2">Uncharacterized protein</fullName>
    </submittedName>
</protein>
<dbReference type="EMBL" id="SNYC01000003">
    <property type="protein sequence ID" value="TDQ11263.1"/>
    <property type="molecule type" value="Genomic_DNA"/>
</dbReference>
<keyword evidence="3" id="KW-1185">Reference proteome</keyword>
<proteinExistence type="predicted"/>
<evidence type="ECO:0000313" key="3">
    <source>
        <dbReference type="Proteomes" id="UP000295620"/>
    </source>
</evidence>
<dbReference type="Proteomes" id="UP000295620">
    <property type="component" value="Unassembled WGS sequence"/>
</dbReference>
<evidence type="ECO:0000313" key="2">
    <source>
        <dbReference type="EMBL" id="TDQ11263.1"/>
    </source>
</evidence>
<organism evidence="2 3">
    <name type="scientific">Pedobacter metabolipauper</name>
    <dbReference type="NCBI Taxonomy" id="425513"/>
    <lineage>
        <taxon>Bacteria</taxon>
        <taxon>Pseudomonadati</taxon>
        <taxon>Bacteroidota</taxon>
        <taxon>Sphingobacteriia</taxon>
        <taxon>Sphingobacteriales</taxon>
        <taxon>Sphingobacteriaceae</taxon>
        <taxon>Pedobacter</taxon>
    </lineage>
</organism>
<feature type="region of interest" description="Disordered" evidence="1">
    <location>
        <begin position="1"/>
        <end position="29"/>
    </location>
</feature>
<sequence>MNSGPLPDPLAFADLRNRQLNGPESYLKK</sequence>
<accession>A0A4V3D1H9</accession>
<reference evidence="2 3" key="1">
    <citation type="submission" date="2019-03" db="EMBL/GenBank/DDBJ databases">
        <title>Genomic Encyclopedia of Archaeal and Bacterial Type Strains, Phase II (KMG-II): from individual species to whole genera.</title>
        <authorList>
            <person name="Goeker M."/>
        </authorList>
    </citation>
    <scope>NUCLEOTIDE SEQUENCE [LARGE SCALE GENOMIC DNA]</scope>
    <source>
        <strain evidence="2 3">DSM 19035</strain>
    </source>
</reference>
<gene>
    <name evidence="2" type="ORF">ATK78_0381</name>
</gene>